<dbReference type="InterPro" id="IPR038717">
    <property type="entry name" value="Tc1-like_DDE_dom"/>
</dbReference>
<protein>
    <submittedName>
        <fullName evidence="3">Unnamed protein product</fullName>
    </submittedName>
</protein>
<dbReference type="OrthoDB" id="120326at2759"/>
<comment type="caution">
    <text evidence="3">The sequence shown here is derived from an EMBL/GenBank/DDBJ whole genome shotgun (WGS) entry which is preliminary data.</text>
</comment>
<accession>A0A9W6XJT5</accession>
<organism evidence="3 4">
    <name type="scientific">Phytophthora fragariaefolia</name>
    <dbReference type="NCBI Taxonomy" id="1490495"/>
    <lineage>
        <taxon>Eukaryota</taxon>
        <taxon>Sar</taxon>
        <taxon>Stramenopiles</taxon>
        <taxon>Oomycota</taxon>
        <taxon>Peronosporomycetes</taxon>
        <taxon>Peronosporales</taxon>
        <taxon>Peronosporaceae</taxon>
        <taxon>Phytophthora</taxon>
    </lineage>
</organism>
<sequence length="331" mass="37888">MPPKPRVSDEERGRIQGLHEAGWSNRAIARRVGHSDQTVARIVAPKAPTEPKKLGPPPVMSDREVRLVVWKAATGDFSASQIKDRVSSAASLRTVQRVLASMDWLQYAKMDNTLELTAEHELARREFAKEWLLYSKDVWPRVVFSDEKKWNLDGPDGYQRYWQDLRVPRRQTVRRQYGGGSLMVWGSFSRGGKTELAILVGKQNSNDYVYTLSEYMLPYAHMHFGLEYIFQQDNASIHTSKRTAEFFKSKKLVMKWPARSPDLNPIENLWAILSRTVYDNGKKQYSSVSELREAVLAAWESVDQATLATLVDSMPKRLVEVLEKEGGKSHY</sequence>
<evidence type="ECO:0000259" key="2">
    <source>
        <dbReference type="Pfam" id="PF13936"/>
    </source>
</evidence>
<reference evidence="3" key="1">
    <citation type="submission" date="2023-04" db="EMBL/GenBank/DDBJ databases">
        <title>Phytophthora fragariaefolia NBRC 109709.</title>
        <authorList>
            <person name="Ichikawa N."/>
            <person name="Sato H."/>
            <person name="Tonouchi N."/>
        </authorList>
    </citation>
    <scope>NUCLEOTIDE SEQUENCE</scope>
    <source>
        <strain evidence="3">NBRC 109709</strain>
    </source>
</reference>
<dbReference type="Proteomes" id="UP001165121">
    <property type="component" value="Unassembled WGS sequence"/>
</dbReference>
<keyword evidence="4" id="KW-1185">Reference proteome</keyword>
<gene>
    <name evidence="3" type="ORF">Pfra01_001269900</name>
</gene>
<evidence type="ECO:0000259" key="1">
    <source>
        <dbReference type="Pfam" id="PF13358"/>
    </source>
</evidence>
<dbReference type="InterPro" id="IPR052338">
    <property type="entry name" value="Transposase_5"/>
</dbReference>
<dbReference type="PANTHER" id="PTHR23022:SF129">
    <property type="entry name" value="TRANSPOSABLE ELEMENT TC3 TRANSPOSASE"/>
    <property type="match status" value="1"/>
</dbReference>
<dbReference type="Gene3D" id="3.30.420.10">
    <property type="entry name" value="Ribonuclease H-like superfamily/Ribonuclease H"/>
    <property type="match status" value="1"/>
</dbReference>
<dbReference type="GO" id="GO:0003676">
    <property type="term" value="F:nucleic acid binding"/>
    <property type="evidence" value="ECO:0007669"/>
    <property type="project" value="InterPro"/>
</dbReference>
<dbReference type="EMBL" id="BSXT01001289">
    <property type="protein sequence ID" value="GMF40869.1"/>
    <property type="molecule type" value="Genomic_DNA"/>
</dbReference>
<proteinExistence type="predicted"/>
<dbReference type="Pfam" id="PF13358">
    <property type="entry name" value="DDE_3"/>
    <property type="match status" value="1"/>
</dbReference>
<evidence type="ECO:0000313" key="3">
    <source>
        <dbReference type="EMBL" id="GMF40869.1"/>
    </source>
</evidence>
<dbReference type="InterPro" id="IPR009057">
    <property type="entry name" value="Homeodomain-like_sf"/>
</dbReference>
<feature type="domain" description="Tc1-like transposase DDE" evidence="1">
    <location>
        <begin position="141"/>
        <end position="291"/>
    </location>
</feature>
<dbReference type="InterPro" id="IPR025246">
    <property type="entry name" value="IS30-like_HTH"/>
</dbReference>
<dbReference type="InterPro" id="IPR036397">
    <property type="entry name" value="RNaseH_sf"/>
</dbReference>
<dbReference type="SUPFAM" id="SSF46689">
    <property type="entry name" value="Homeodomain-like"/>
    <property type="match status" value="1"/>
</dbReference>
<feature type="domain" description="Transposase IS30-like HTH" evidence="2">
    <location>
        <begin position="6"/>
        <end position="41"/>
    </location>
</feature>
<dbReference type="AlphaFoldDB" id="A0A9W6XJT5"/>
<name>A0A9W6XJT5_9STRA</name>
<dbReference type="PANTHER" id="PTHR23022">
    <property type="entry name" value="TRANSPOSABLE ELEMENT-RELATED"/>
    <property type="match status" value="1"/>
</dbReference>
<dbReference type="Pfam" id="PF13936">
    <property type="entry name" value="HTH_38"/>
    <property type="match status" value="1"/>
</dbReference>
<evidence type="ECO:0000313" key="4">
    <source>
        <dbReference type="Proteomes" id="UP001165121"/>
    </source>
</evidence>
<dbReference type="Gene3D" id="1.10.10.60">
    <property type="entry name" value="Homeodomain-like"/>
    <property type="match status" value="1"/>
</dbReference>